<evidence type="ECO:0000313" key="2">
    <source>
        <dbReference type="EMBL" id="KAK9512718.1"/>
    </source>
</evidence>
<dbReference type="AlphaFoldDB" id="A0AAW1DSV5"/>
<comment type="caution">
    <text evidence="2">The sequence shown here is derived from an EMBL/GenBank/DDBJ whole genome shotgun (WGS) entry which is preliminary data.</text>
</comment>
<organism evidence="2 3">
    <name type="scientific">Rhynocoris fuscipes</name>
    <dbReference type="NCBI Taxonomy" id="488301"/>
    <lineage>
        <taxon>Eukaryota</taxon>
        <taxon>Metazoa</taxon>
        <taxon>Ecdysozoa</taxon>
        <taxon>Arthropoda</taxon>
        <taxon>Hexapoda</taxon>
        <taxon>Insecta</taxon>
        <taxon>Pterygota</taxon>
        <taxon>Neoptera</taxon>
        <taxon>Paraneoptera</taxon>
        <taxon>Hemiptera</taxon>
        <taxon>Heteroptera</taxon>
        <taxon>Panheteroptera</taxon>
        <taxon>Cimicomorpha</taxon>
        <taxon>Reduviidae</taxon>
        <taxon>Harpactorinae</taxon>
        <taxon>Harpactorini</taxon>
        <taxon>Rhynocoris</taxon>
    </lineage>
</organism>
<dbReference type="SUPFAM" id="SSF56112">
    <property type="entry name" value="Protein kinase-like (PK-like)"/>
    <property type="match status" value="1"/>
</dbReference>
<sequence length="408" mass="46852">MSSSLTEISQDDSAWLETLLQKFFHDNSISRVVKLTKEDVGVKGDNYNSEIVRVTVEMILNSGRKSKKTLIMKRALGVSIPMPVFKLEATIYDKVVSELNALMNEFQDPNDSVLCEMFGYEPNTTLVLEDLKAKNFKVADRRKQMDMNHSLLVLNSLGRLHGMSHVLLKRGTIGANDLGADLVSPHNAYAPRILIGGFHQMGLVMEEFWPPEWKEAGQKFVKFSKVVMEKINDIMINYPKDTFLVMNHGDCWTCNMMFKYCPYDETIPIAVKFFDLPFSSINSYIIDVVHFVYMCTRHELRRQNLDILYRAYQKSLASTLEFYGMPGIAPTLEQVYAEAERVKILEMFFAGILVAVTTGDIPGFRIEKAFIPCEAKEVFYADVFKPEEFRKKIELDLKRWLKDGYLDC</sequence>
<dbReference type="Proteomes" id="UP001461498">
    <property type="component" value="Unassembled WGS sequence"/>
</dbReference>
<dbReference type="SMART" id="SM00587">
    <property type="entry name" value="CHK"/>
    <property type="match status" value="1"/>
</dbReference>
<dbReference type="InterPro" id="IPR015897">
    <property type="entry name" value="CHK_kinase-like"/>
</dbReference>
<dbReference type="PANTHER" id="PTHR11012:SF30">
    <property type="entry name" value="PROTEIN KINASE-LIKE DOMAIN-CONTAINING"/>
    <property type="match status" value="1"/>
</dbReference>
<evidence type="ECO:0000259" key="1">
    <source>
        <dbReference type="SMART" id="SM00587"/>
    </source>
</evidence>
<reference evidence="2 3" key="1">
    <citation type="submission" date="2022-12" db="EMBL/GenBank/DDBJ databases">
        <title>Chromosome-level genome assembly of true bugs.</title>
        <authorList>
            <person name="Ma L."/>
            <person name="Li H."/>
        </authorList>
    </citation>
    <scope>NUCLEOTIDE SEQUENCE [LARGE SCALE GENOMIC DNA]</scope>
    <source>
        <strain evidence="2">Lab_2022b</strain>
    </source>
</reference>
<protein>
    <recommendedName>
        <fullName evidence="1">CHK kinase-like domain-containing protein</fullName>
    </recommendedName>
</protein>
<dbReference type="Pfam" id="PF02958">
    <property type="entry name" value="EcKL"/>
    <property type="match status" value="1"/>
</dbReference>
<dbReference type="PANTHER" id="PTHR11012">
    <property type="entry name" value="PROTEIN KINASE-LIKE DOMAIN-CONTAINING"/>
    <property type="match status" value="1"/>
</dbReference>
<keyword evidence="3" id="KW-1185">Reference proteome</keyword>
<accession>A0AAW1DSV5</accession>
<name>A0AAW1DSV5_9HEMI</name>
<dbReference type="InterPro" id="IPR011009">
    <property type="entry name" value="Kinase-like_dom_sf"/>
</dbReference>
<gene>
    <name evidence="2" type="ORF">O3M35_001083</name>
</gene>
<dbReference type="InterPro" id="IPR004119">
    <property type="entry name" value="EcKL"/>
</dbReference>
<proteinExistence type="predicted"/>
<dbReference type="EMBL" id="JAPXFL010000001">
    <property type="protein sequence ID" value="KAK9512718.1"/>
    <property type="molecule type" value="Genomic_DNA"/>
</dbReference>
<evidence type="ECO:0000313" key="3">
    <source>
        <dbReference type="Proteomes" id="UP001461498"/>
    </source>
</evidence>
<feature type="domain" description="CHK kinase-like" evidence="1">
    <location>
        <begin position="126"/>
        <end position="322"/>
    </location>
</feature>